<protein>
    <recommendedName>
        <fullName evidence="2">GmrSD restriction endonucleases N-terminal domain-containing protein</fullName>
    </recommendedName>
</protein>
<feature type="compositionally biased region" description="Polar residues" evidence="1">
    <location>
        <begin position="1"/>
        <end position="22"/>
    </location>
</feature>
<feature type="compositionally biased region" description="Low complexity" evidence="1">
    <location>
        <begin position="629"/>
        <end position="639"/>
    </location>
</feature>
<feature type="compositionally biased region" description="Polar residues" evidence="1">
    <location>
        <begin position="727"/>
        <end position="743"/>
    </location>
</feature>
<name>A0AAD7VSM6_9ASCO</name>
<feature type="compositionally biased region" description="Basic and acidic residues" evidence="1">
    <location>
        <begin position="929"/>
        <end position="938"/>
    </location>
</feature>
<feature type="region of interest" description="Disordered" evidence="1">
    <location>
        <begin position="727"/>
        <end position="802"/>
    </location>
</feature>
<organism evidence="3 4">
    <name type="scientific">Lipomyces tetrasporus</name>
    <dbReference type="NCBI Taxonomy" id="54092"/>
    <lineage>
        <taxon>Eukaryota</taxon>
        <taxon>Fungi</taxon>
        <taxon>Dikarya</taxon>
        <taxon>Ascomycota</taxon>
        <taxon>Saccharomycotina</taxon>
        <taxon>Lipomycetes</taxon>
        <taxon>Lipomycetales</taxon>
        <taxon>Lipomycetaceae</taxon>
        <taxon>Lipomyces</taxon>
    </lineage>
</organism>
<feature type="region of interest" description="Disordered" evidence="1">
    <location>
        <begin position="608"/>
        <end position="713"/>
    </location>
</feature>
<dbReference type="GeneID" id="80886914"/>
<proteinExistence type="predicted"/>
<evidence type="ECO:0000256" key="1">
    <source>
        <dbReference type="SAM" id="MobiDB-lite"/>
    </source>
</evidence>
<dbReference type="Proteomes" id="UP001217417">
    <property type="component" value="Unassembled WGS sequence"/>
</dbReference>
<feature type="compositionally biased region" description="Basic and acidic residues" evidence="1">
    <location>
        <begin position="907"/>
        <end position="922"/>
    </location>
</feature>
<comment type="caution">
    <text evidence="3">The sequence shown here is derived from an EMBL/GenBank/DDBJ whole genome shotgun (WGS) entry which is preliminary data.</text>
</comment>
<feature type="domain" description="GmrSD restriction endonucleases N-terminal" evidence="2">
    <location>
        <begin position="153"/>
        <end position="243"/>
    </location>
</feature>
<accession>A0AAD7VSM6</accession>
<feature type="compositionally biased region" description="Polar residues" evidence="1">
    <location>
        <begin position="760"/>
        <end position="773"/>
    </location>
</feature>
<gene>
    <name evidence="3" type="ORF">POJ06DRAFT_91116</name>
</gene>
<evidence type="ECO:0000313" key="3">
    <source>
        <dbReference type="EMBL" id="KAJ8101212.1"/>
    </source>
</evidence>
<dbReference type="InterPro" id="IPR004919">
    <property type="entry name" value="GmrSD_N"/>
</dbReference>
<keyword evidence="4" id="KW-1185">Reference proteome</keyword>
<dbReference type="Pfam" id="PF03235">
    <property type="entry name" value="GmrSD_N"/>
    <property type="match status" value="1"/>
</dbReference>
<dbReference type="RefSeq" id="XP_056044662.1">
    <property type="nucleotide sequence ID" value="XM_056191748.1"/>
</dbReference>
<feature type="region of interest" description="Disordered" evidence="1">
    <location>
        <begin position="504"/>
        <end position="581"/>
    </location>
</feature>
<evidence type="ECO:0000259" key="2">
    <source>
        <dbReference type="Pfam" id="PF03235"/>
    </source>
</evidence>
<feature type="compositionally biased region" description="Low complexity" evidence="1">
    <location>
        <begin position="951"/>
        <end position="999"/>
    </location>
</feature>
<dbReference type="PANTHER" id="PTHR39639:SF1">
    <property type="entry name" value="DUF262 DOMAIN-CONTAINING PROTEIN"/>
    <property type="match status" value="1"/>
</dbReference>
<dbReference type="PANTHER" id="PTHR39639">
    <property type="entry name" value="CHROMOSOME 16, WHOLE GENOME SHOTGUN SEQUENCE"/>
    <property type="match status" value="1"/>
</dbReference>
<sequence length="1020" mass="111214">MLEAGSSSRDATSTILNHNVRPSTDPRAQPKFQPGPIPPSTEFTISTASGVPAAFYLGGQPRPSPVKPKVQTTYDFHANESDDEELEALITGVDDDSDNEAPNRSNAAPDAVPASGLRNSIVDDDEEDSPSISVEKLKKTIPEPVARDWSIADLYACIKKNGIELNPSYQREVVWNKQRMQNLISSLMTRYYVPPIIFNAKKMSDESDKWFRVAIDGKQRLSSIMRFLDGEIPFVDSRGVKWYISGKKPRLPKQVKEYFLSIKLLCVEYADLTSDQEEEMFSRVQLGVPLTAAEKLQAMSTPAHTVARELLKRYPNVEALIDMKRQRGLQVLIIVLAQMKKFQESNSAGTLVSGIAHIIKFCRDSSNEEAVLSPRFRTHIVKVFDRLNELVVQYPDTFTHAWGGKIDKSRRFAPVEFLGVCILLGRNLSHPSAQLIREIVQMRIFLRSEFNGNLRMHSRVWNKLSTYILSLNDAPDAMLAASAATPAEVASAIAETDTIVVASPVSSRPSSRASSPALSSQKPEQRQNGNPTSVSVLLRQAQRNRSPDRTQAPQTPQLEHRSECRPARDAAAPEELQVKSPLKRPYDAFPCAKRGNEVATQSITHYEEPAADNIAKDANGSNPSGKTRLPPILLEPPLINHLEQDRSGGRPSAPEPENDEKIPPTGALHASSSTEGSQRHRQSMHPEPFQRGSSPSRVSPRRPDSVPPPDLVAVDIYQLSTSLSRLNQQSPVNASSGTLSSPSAAPLRPGRVVKKRKLSNETYTGSPVTTLSSVPLPKKKASTFASPTLPRATLPRDTATPSPVVPAAKLPPDSHAKPAKPSVFLPPIKRQATTFQRQIPRAAAVEKAKSVVVGDVEPIPDKGMVKSVESAPPSVAERIIMKLIADKAHEPMAKPAAAKPASGQRPGPEKSTPKLVPEKDTTKPVSGKKLLDARHIILSDKAPPGKKKPGKQPAVGLTPRPDSLTRPTTSTSTVTSSQNAVSSGTVMATSSGSESTTSTDKLKKKPRLTDLPMHCPFANF</sequence>
<feature type="region of interest" description="Disordered" evidence="1">
    <location>
        <begin position="892"/>
        <end position="1020"/>
    </location>
</feature>
<feature type="compositionally biased region" description="Basic and acidic residues" evidence="1">
    <location>
        <begin position="558"/>
        <end position="568"/>
    </location>
</feature>
<feature type="compositionally biased region" description="Low complexity" evidence="1">
    <location>
        <begin position="504"/>
        <end position="520"/>
    </location>
</feature>
<evidence type="ECO:0000313" key="4">
    <source>
        <dbReference type="Proteomes" id="UP001217417"/>
    </source>
</evidence>
<reference evidence="3" key="1">
    <citation type="submission" date="2023-03" db="EMBL/GenBank/DDBJ databases">
        <title>Near-Complete genome sequence of Lipomyces tetrasporous NRRL Y-64009, an oleaginous yeast capable of growing on lignocellulosic hydrolysates.</title>
        <authorList>
            <consortium name="Lawrence Berkeley National Laboratory"/>
            <person name="Jagtap S.S."/>
            <person name="Liu J.-J."/>
            <person name="Walukiewicz H.E."/>
            <person name="Pangilinan J."/>
            <person name="Lipzen A."/>
            <person name="Ahrendt S."/>
            <person name="Koriabine M."/>
            <person name="Cobaugh K."/>
            <person name="Salamov A."/>
            <person name="Yoshinaga Y."/>
            <person name="Ng V."/>
            <person name="Daum C."/>
            <person name="Grigoriev I.V."/>
            <person name="Slininger P.J."/>
            <person name="Dien B.S."/>
            <person name="Jin Y.-S."/>
            <person name="Rao C.V."/>
        </authorList>
    </citation>
    <scope>NUCLEOTIDE SEQUENCE</scope>
    <source>
        <strain evidence="3">NRRL Y-64009</strain>
    </source>
</reference>
<feature type="region of interest" description="Disordered" evidence="1">
    <location>
        <begin position="1"/>
        <end position="46"/>
    </location>
</feature>
<dbReference type="EMBL" id="JARPMG010000004">
    <property type="protein sequence ID" value="KAJ8101212.1"/>
    <property type="molecule type" value="Genomic_DNA"/>
</dbReference>
<feature type="region of interest" description="Disordered" evidence="1">
    <location>
        <begin position="94"/>
        <end position="135"/>
    </location>
</feature>
<dbReference type="AlphaFoldDB" id="A0AAD7VSM6"/>
<feature type="compositionally biased region" description="Polar residues" evidence="1">
    <location>
        <begin position="526"/>
        <end position="557"/>
    </location>
</feature>